<gene>
    <name evidence="1" type="ORF">HGA05_01970</name>
</gene>
<dbReference type="AlphaFoldDB" id="A0A846WHH1"/>
<protein>
    <submittedName>
        <fullName evidence="1">Alpha/beta fold hydrolase</fullName>
    </submittedName>
</protein>
<dbReference type="Gene3D" id="3.40.50.1820">
    <property type="entry name" value="alpha/beta hydrolase"/>
    <property type="match status" value="2"/>
</dbReference>
<dbReference type="InterPro" id="IPR029058">
    <property type="entry name" value="AB_hydrolase_fold"/>
</dbReference>
<dbReference type="RefSeq" id="WP_006372661.1">
    <property type="nucleotide sequence ID" value="NZ_CP073075.1"/>
</dbReference>
<organism evidence="1 2">
    <name type="scientific">Gordonia polyisoprenivorans</name>
    <dbReference type="NCBI Taxonomy" id="84595"/>
    <lineage>
        <taxon>Bacteria</taxon>
        <taxon>Bacillati</taxon>
        <taxon>Actinomycetota</taxon>
        <taxon>Actinomycetes</taxon>
        <taxon>Mycobacteriales</taxon>
        <taxon>Gordoniaceae</taxon>
        <taxon>Gordonia</taxon>
    </lineage>
</organism>
<sequence>MLCAPALGACTPTATTVSSAAYSSPAPSADALAVRGQLVSTTEAPDEWVMSLPSGTRASRIVYRSVSGVDGTSTTVSGAVFVPDGTRPAGGWPLIAYAHGTTGITRDCGPSDRPDMLGDLKAVAAFLNSGYAVATTDYQGLGLRTTTAPHPYLEPRTAAYNVIDAVRAARSKEPTIGARWVAVGASQGGAAAWASAEQFAGYGRGSGAMLGAVASVPLLDASYLVERAQSGELTPAQRWLYPILIEGVAQANPQIDPDDYLHGVAAEREATLVSCAANTSALTARIQAADTSAFTPSTAAAAELRGVLESMSLPRSHTDIPILAMYGSVDEIIPVDRMEATLRKGCALGDSVQRVRREGAGHSLDPGPLLGEWIADRFANRPAAGNC</sequence>
<comment type="caution">
    <text evidence="1">The sequence shown here is derived from an EMBL/GenBank/DDBJ whole genome shotgun (WGS) entry which is preliminary data.</text>
</comment>
<dbReference type="EMBL" id="JAAXPC010000001">
    <property type="protein sequence ID" value="NKY00350.1"/>
    <property type="molecule type" value="Genomic_DNA"/>
</dbReference>
<dbReference type="PIRSF" id="PIRSF029171">
    <property type="entry name" value="Esterase_LipA"/>
    <property type="match status" value="1"/>
</dbReference>
<dbReference type="Pfam" id="PF03583">
    <property type="entry name" value="LIP"/>
    <property type="match status" value="1"/>
</dbReference>
<dbReference type="PANTHER" id="PTHR34853:SF1">
    <property type="entry name" value="LIPASE 5"/>
    <property type="match status" value="1"/>
</dbReference>
<evidence type="ECO:0000313" key="1">
    <source>
        <dbReference type="EMBL" id="NKY00350.1"/>
    </source>
</evidence>
<dbReference type="GO" id="GO:0016042">
    <property type="term" value="P:lipid catabolic process"/>
    <property type="evidence" value="ECO:0007669"/>
    <property type="project" value="InterPro"/>
</dbReference>
<evidence type="ECO:0000313" key="2">
    <source>
        <dbReference type="Proteomes" id="UP000563898"/>
    </source>
</evidence>
<dbReference type="PANTHER" id="PTHR34853">
    <property type="match status" value="1"/>
</dbReference>
<dbReference type="GO" id="GO:0004806">
    <property type="term" value="F:triacylglycerol lipase activity"/>
    <property type="evidence" value="ECO:0007669"/>
    <property type="project" value="InterPro"/>
</dbReference>
<proteinExistence type="predicted"/>
<dbReference type="SUPFAM" id="SSF53474">
    <property type="entry name" value="alpha/beta-Hydrolases"/>
    <property type="match status" value="1"/>
</dbReference>
<dbReference type="Proteomes" id="UP000563898">
    <property type="component" value="Unassembled WGS sequence"/>
</dbReference>
<dbReference type="InterPro" id="IPR005152">
    <property type="entry name" value="Lipase_secreted"/>
</dbReference>
<keyword evidence="1" id="KW-0378">Hydrolase</keyword>
<name>A0A846WHH1_9ACTN</name>
<accession>A0A846WHH1</accession>
<reference evidence="1 2" key="1">
    <citation type="submission" date="2020-04" db="EMBL/GenBank/DDBJ databases">
        <title>MicrobeNet Type strains.</title>
        <authorList>
            <person name="Nicholson A.C."/>
        </authorList>
    </citation>
    <scope>NUCLEOTIDE SEQUENCE [LARGE SCALE GENOMIC DNA]</scope>
    <source>
        <strain evidence="1 2">ATCC BAA-14</strain>
    </source>
</reference>